<dbReference type="GeneID" id="68351899"/>
<feature type="domain" description="SET" evidence="1">
    <location>
        <begin position="92"/>
        <end position="237"/>
    </location>
</feature>
<accession>A0A9P8N2P4</accession>
<comment type="caution">
    <text evidence="2">The sequence shown here is derived from an EMBL/GenBank/DDBJ whole genome shotgun (WGS) entry which is preliminary data.</text>
</comment>
<dbReference type="SMART" id="SM00317">
    <property type="entry name" value="SET"/>
    <property type="match status" value="1"/>
</dbReference>
<dbReference type="Gene3D" id="1.10.220.160">
    <property type="match status" value="1"/>
</dbReference>
<dbReference type="AlphaFoldDB" id="A0A9P8N2P4"/>
<gene>
    <name evidence="2" type="ORF">HRG_02770</name>
</gene>
<dbReference type="Gene3D" id="2.170.270.10">
    <property type="entry name" value="SET domain"/>
    <property type="match status" value="1"/>
</dbReference>
<protein>
    <submittedName>
        <fullName evidence="2">SET domain-containing protein</fullName>
    </submittedName>
</protein>
<evidence type="ECO:0000313" key="3">
    <source>
        <dbReference type="Proteomes" id="UP000824596"/>
    </source>
</evidence>
<dbReference type="PANTHER" id="PTHR47332">
    <property type="entry name" value="SET DOMAIN-CONTAINING PROTEIN 5"/>
    <property type="match status" value="1"/>
</dbReference>
<evidence type="ECO:0000313" key="2">
    <source>
        <dbReference type="EMBL" id="KAH0964754.1"/>
    </source>
</evidence>
<name>A0A9P8N2P4_9HYPO</name>
<dbReference type="CDD" id="cd20071">
    <property type="entry name" value="SET_SMYD"/>
    <property type="match status" value="1"/>
</dbReference>
<dbReference type="SUPFAM" id="SSF82199">
    <property type="entry name" value="SET domain"/>
    <property type="match status" value="1"/>
</dbReference>
<proteinExistence type="predicted"/>
<dbReference type="PANTHER" id="PTHR47332:SF6">
    <property type="entry name" value="SET DOMAIN-CONTAINING PROTEIN"/>
    <property type="match status" value="1"/>
</dbReference>
<evidence type="ECO:0000259" key="1">
    <source>
        <dbReference type="PROSITE" id="PS50280"/>
    </source>
</evidence>
<dbReference type="Pfam" id="PF00856">
    <property type="entry name" value="SET"/>
    <property type="match status" value="1"/>
</dbReference>
<dbReference type="EMBL" id="JAIZPD010000003">
    <property type="protein sequence ID" value="KAH0964754.1"/>
    <property type="molecule type" value="Genomic_DNA"/>
</dbReference>
<dbReference type="OrthoDB" id="265717at2759"/>
<sequence length="377" mass="41900">MLGPGGYGQDKRLNMDNILAVPAQSEPSWASEAECITNADETPPYCVFTSHTFANGRGVSILTTPNRAKTLQRVPAFVDAEAMAGTNLEASPPFEERVLPGRGRGLIANKTLHRGDRIFAYSPILVLDEDAFQNLDEDKWIALETVAVAKLPLATRELFWELHGEPSVHPISDRIDTNAFEIEIGESTNYIVVPEIARLNHDCRPNAVYFFDTQTLTHHVHAITDIMPGTEITITYIDPRMPRQQRLTDLYTSWAFNCSCSTCSLHPKLANASDARLAEITALTEHLDEGSEASPQIAQALVSLHHQERLHGTSTNAYRLAALAFCAQGEHWTTVQYARLAVEFGLLSDGFRDDGVQLMMRLAEDPEAQTCWSRRRA</sequence>
<dbReference type="RefSeq" id="XP_044722267.1">
    <property type="nucleotide sequence ID" value="XM_044861241.1"/>
</dbReference>
<reference evidence="2" key="1">
    <citation type="submission" date="2021-09" db="EMBL/GenBank/DDBJ databases">
        <title>A high-quality genome of the endoparasitic fungus Hirsutella rhossiliensis with a comparison of Hirsutella genomes reveals transposable elements contributing to genome size variation.</title>
        <authorList>
            <person name="Lin R."/>
            <person name="Jiao Y."/>
            <person name="Sun X."/>
            <person name="Ling J."/>
            <person name="Xie B."/>
            <person name="Cheng X."/>
        </authorList>
    </citation>
    <scope>NUCLEOTIDE SEQUENCE</scope>
    <source>
        <strain evidence="2">HR02</strain>
    </source>
</reference>
<dbReference type="Proteomes" id="UP000824596">
    <property type="component" value="Unassembled WGS sequence"/>
</dbReference>
<dbReference type="InterPro" id="IPR001214">
    <property type="entry name" value="SET_dom"/>
</dbReference>
<organism evidence="2 3">
    <name type="scientific">Hirsutella rhossiliensis</name>
    <dbReference type="NCBI Taxonomy" id="111463"/>
    <lineage>
        <taxon>Eukaryota</taxon>
        <taxon>Fungi</taxon>
        <taxon>Dikarya</taxon>
        <taxon>Ascomycota</taxon>
        <taxon>Pezizomycotina</taxon>
        <taxon>Sordariomycetes</taxon>
        <taxon>Hypocreomycetidae</taxon>
        <taxon>Hypocreales</taxon>
        <taxon>Ophiocordycipitaceae</taxon>
        <taxon>Hirsutella</taxon>
    </lineage>
</organism>
<dbReference type="InterPro" id="IPR046341">
    <property type="entry name" value="SET_dom_sf"/>
</dbReference>
<keyword evidence="3" id="KW-1185">Reference proteome</keyword>
<dbReference type="InterPro" id="IPR053185">
    <property type="entry name" value="SET_domain_protein"/>
</dbReference>
<dbReference type="PROSITE" id="PS50280">
    <property type="entry name" value="SET"/>
    <property type="match status" value="1"/>
</dbReference>